<dbReference type="Proteomes" id="UP000218542">
    <property type="component" value="Unassembled WGS sequence"/>
</dbReference>
<organism evidence="2 3">
    <name type="scientific">Candidatus Scalindua japonica</name>
    <dbReference type="NCBI Taxonomy" id="1284222"/>
    <lineage>
        <taxon>Bacteria</taxon>
        <taxon>Pseudomonadati</taxon>
        <taxon>Planctomycetota</taxon>
        <taxon>Candidatus Brocadiia</taxon>
        <taxon>Candidatus Brocadiales</taxon>
        <taxon>Candidatus Scalinduaceae</taxon>
        <taxon>Candidatus Scalindua</taxon>
    </lineage>
</organism>
<protein>
    <recommendedName>
        <fullName evidence="1">NACHT C-terminal Helical domain-containing protein</fullName>
    </recommendedName>
</protein>
<comment type="caution">
    <text evidence="2">The sequence shown here is derived from an EMBL/GenBank/DDBJ whole genome shotgun (WGS) entry which is preliminary data.</text>
</comment>
<gene>
    <name evidence="2" type="ORF">SCALIN_C16_0040</name>
</gene>
<dbReference type="EMBL" id="BAOS01000016">
    <property type="protein sequence ID" value="GAX60966.1"/>
    <property type="molecule type" value="Genomic_DNA"/>
</dbReference>
<dbReference type="InterPro" id="IPR054735">
    <property type="entry name" value="NCH1"/>
</dbReference>
<proteinExistence type="predicted"/>
<accession>A0A286TYM1</accession>
<sequence>MDTTRDNKFIDNRIYSLSWRNIYFFYLGLIKDCEDIINKIQITKPVDSNERFWRFVNMGDYLLAAYSTPYSVIEKTILLIIKEAQTLYKNIKDNKIDSPLRNMPEMFVLEFFQAVTCSCYAFKFFKKAMDSAILDIASDTNIKDEDKAYLLFFISCVYRALGEKNPFDGLIDKLDDDLPFPVKLGIYYENKHLTHQSTILKRNLKKLKQQMKKNPALSQYYNRLHELPISQKKIEIKSK</sequence>
<dbReference type="RefSeq" id="WP_096894359.1">
    <property type="nucleotide sequence ID" value="NZ_BAOS01000016.1"/>
</dbReference>
<evidence type="ECO:0000313" key="2">
    <source>
        <dbReference type="EMBL" id="GAX60966.1"/>
    </source>
</evidence>
<feature type="domain" description="NACHT C-terminal Helical" evidence="1">
    <location>
        <begin position="60"/>
        <end position="233"/>
    </location>
</feature>
<dbReference type="Pfam" id="PF22728">
    <property type="entry name" value="NCH1"/>
    <property type="match status" value="1"/>
</dbReference>
<dbReference type="AlphaFoldDB" id="A0A286TYM1"/>
<name>A0A286TYM1_9BACT</name>
<dbReference type="OrthoDB" id="6064495at2"/>
<evidence type="ECO:0000259" key="1">
    <source>
        <dbReference type="Pfam" id="PF22728"/>
    </source>
</evidence>
<evidence type="ECO:0000313" key="3">
    <source>
        <dbReference type="Proteomes" id="UP000218542"/>
    </source>
</evidence>
<reference evidence="3" key="1">
    <citation type="journal article" date="2017" name="Environ. Microbiol. Rep.">
        <title>Genetic Diversity of Marine Anaerobic Ammonium-Oxidizing Bacteria as Revealed by Genomic and Proteomic Analyses of 'Candidatus Scalindua japonica'.</title>
        <authorList>
            <person name="Oshiki M."/>
            <person name="Mizuto K."/>
            <person name="Kimura Z."/>
            <person name="Kindaichi T."/>
            <person name="Satoh H."/>
            <person name="Okabe S."/>
        </authorList>
    </citation>
    <scope>NUCLEOTIDE SEQUENCE [LARGE SCALE GENOMIC DNA]</scope>
    <source>
        <strain evidence="3">husup-a2</strain>
    </source>
</reference>
<keyword evidence="3" id="KW-1185">Reference proteome</keyword>